<gene>
    <name evidence="1" type="ORF">BE21_48185</name>
</gene>
<reference evidence="1 2" key="1">
    <citation type="submission" date="2014-02" db="EMBL/GenBank/DDBJ databases">
        <title>The small core and large imbalanced accessory genome model reveals a collaborative survival strategy of Sorangium cellulosum strains in nature.</title>
        <authorList>
            <person name="Han K."/>
            <person name="Peng R."/>
            <person name="Blom J."/>
            <person name="Li Y.-Z."/>
        </authorList>
    </citation>
    <scope>NUCLEOTIDE SEQUENCE [LARGE SCALE GENOMIC DNA]</scope>
    <source>
        <strain evidence="1 2">So0007-03</strain>
    </source>
</reference>
<name>A0A150THK3_SORCE</name>
<evidence type="ECO:0000313" key="2">
    <source>
        <dbReference type="Proteomes" id="UP000075502"/>
    </source>
</evidence>
<protein>
    <submittedName>
        <fullName evidence="1">Uncharacterized protein</fullName>
    </submittedName>
</protein>
<proteinExistence type="predicted"/>
<comment type="caution">
    <text evidence="1">The sequence shown here is derived from an EMBL/GenBank/DDBJ whole genome shotgun (WGS) entry which is preliminary data.</text>
</comment>
<dbReference type="AlphaFoldDB" id="A0A150THK3"/>
<sequence>MLPKGVPPCYPIAVSDMPGTEIERSSYALETLYEHQDHDFVIDTVPHVIAWLPGRGEPQDQQPFLFQMDVVRPSGAEPRSMELMLDWSMEALERRDIDLRSKVARLRSGRTVDRERITENAAYGLALVAISALMPGRRVITMCKGEAPDFVLDATPGALCGVEVAGRSSGGLSALRAVRLEKGARLTARNDIAEVHLSLWCAVPRVSELYQVKP</sequence>
<accession>A0A150THK3</accession>
<dbReference type="EMBL" id="JEME01002473">
    <property type="protein sequence ID" value="KYG04185.1"/>
    <property type="molecule type" value="Genomic_DNA"/>
</dbReference>
<organism evidence="1 2">
    <name type="scientific">Sorangium cellulosum</name>
    <name type="common">Polyangium cellulosum</name>
    <dbReference type="NCBI Taxonomy" id="56"/>
    <lineage>
        <taxon>Bacteria</taxon>
        <taxon>Pseudomonadati</taxon>
        <taxon>Myxococcota</taxon>
        <taxon>Polyangia</taxon>
        <taxon>Polyangiales</taxon>
        <taxon>Polyangiaceae</taxon>
        <taxon>Sorangium</taxon>
    </lineage>
</organism>
<evidence type="ECO:0000313" key="1">
    <source>
        <dbReference type="EMBL" id="KYG04185.1"/>
    </source>
</evidence>
<dbReference type="Proteomes" id="UP000075502">
    <property type="component" value="Unassembled WGS sequence"/>
</dbReference>